<evidence type="ECO:0000313" key="1">
    <source>
        <dbReference type="EMBL" id="TMS57835.1"/>
    </source>
</evidence>
<reference evidence="1" key="1">
    <citation type="submission" date="2019-05" db="EMBL/GenBank/DDBJ databases">
        <title>Revised genome assembly of Burkholderiaceae (previously Ralstonia) sp. PBA.</title>
        <authorList>
            <person name="Gan H.M."/>
        </authorList>
    </citation>
    <scope>NUCLEOTIDE SEQUENCE</scope>
    <source>
        <strain evidence="1">PBA</strain>
    </source>
</reference>
<keyword evidence="2" id="KW-1185">Reference proteome</keyword>
<comment type="caution">
    <text evidence="1">The sequence shown here is derived from an EMBL/GenBank/DDBJ whole genome shotgun (WGS) entry which is preliminary data.</text>
</comment>
<protein>
    <submittedName>
        <fullName evidence="1">Amidase</fullName>
    </submittedName>
</protein>
<name>A0ACD3SNR0_9BURK</name>
<dbReference type="EMBL" id="AKCV02000017">
    <property type="protein sequence ID" value="TMS57835.1"/>
    <property type="molecule type" value="Genomic_DNA"/>
</dbReference>
<sequence>MEDLCYLSATAMVQAVRDRRLSVRELTAAHVARAERINPAINAIVTDTYAQALAEADAMDAALARGATPGALCGVPVAHKDSFLTAGVRTTFGSAVYRDNVPTQDSTVVARQKAAGAITLGKTNLPEFGAGSHTFNAVFGVTRNPYRRDVSAGGSSGGGSAALAAGLVALADGTDMGGSLRNPASFCNIVGLRPSLGRVPMTPSGFAFNTMTVGGPMARTVADVALMLSVLANAAPGDPFAIPAAPMEFSPLAPVECKGLRIAVSPTLGGLPFEPAVQVALKDAVRHCEALGCVIDEAEPDFSGADHAFEVMRALAFATNYGKVRSEQGELMKDTVRWNIDLGLNQSGLAIIEAERARNQMFLRMQALLRDYDFLIAPVSQVVPFDVATEYPASIAGVDMPHYIGWMRSCYRLTVTGHPAISVPCSFTDDGLPVGVQIVGRYRDERRLLEFAQMFEQANPAGQRRPVL</sequence>
<accession>A0ACD3SNR0</accession>
<gene>
    <name evidence="1" type="ORF">MW7_010175</name>
</gene>
<evidence type="ECO:0000313" key="2">
    <source>
        <dbReference type="Proteomes" id="UP000004277"/>
    </source>
</evidence>
<proteinExistence type="predicted"/>
<dbReference type="Proteomes" id="UP000004277">
    <property type="component" value="Unassembled WGS sequence"/>
</dbReference>
<organism evidence="1 2">
    <name type="scientific">Imbroritus primus</name>
    <dbReference type="NCBI Taxonomy" id="3058603"/>
    <lineage>
        <taxon>Bacteria</taxon>
        <taxon>Pseudomonadati</taxon>
        <taxon>Pseudomonadota</taxon>
        <taxon>Betaproteobacteria</taxon>
        <taxon>Burkholderiales</taxon>
        <taxon>Burkholderiaceae</taxon>
        <taxon>Imbroritus</taxon>
    </lineage>
</organism>